<protein>
    <submittedName>
        <fullName evidence="1">Nucleic acid binding protein</fullName>
    </submittedName>
</protein>
<organism evidence="1 2">
    <name type="scientific">Solanum tuberosum</name>
    <name type="common">Potato</name>
    <dbReference type="NCBI Taxonomy" id="4113"/>
    <lineage>
        <taxon>Eukaryota</taxon>
        <taxon>Viridiplantae</taxon>
        <taxon>Streptophyta</taxon>
        <taxon>Embryophyta</taxon>
        <taxon>Tracheophyta</taxon>
        <taxon>Spermatophyta</taxon>
        <taxon>Magnoliopsida</taxon>
        <taxon>eudicotyledons</taxon>
        <taxon>Gunneridae</taxon>
        <taxon>Pentapetalae</taxon>
        <taxon>asterids</taxon>
        <taxon>lamiids</taxon>
        <taxon>Solanales</taxon>
        <taxon>Solanaceae</taxon>
        <taxon>Solanoideae</taxon>
        <taxon>Solaneae</taxon>
        <taxon>Solanum</taxon>
    </lineage>
</organism>
<proteinExistence type="predicted"/>
<reference evidence="1" key="2">
    <citation type="submission" date="2015-06" db="UniProtKB">
        <authorList>
            <consortium name="EnsemblPlants"/>
        </authorList>
    </citation>
    <scope>IDENTIFICATION</scope>
    <source>
        <strain evidence="1">DM1-3 516 R44</strain>
    </source>
</reference>
<accession>M0ZL66</accession>
<dbReference type="Gramene" id="PGSC0003DMT400003139">
    <property type="protein sequence ID" value="PGSC0003DMT400003139"/>
    <property type="gene ID" value="PGSC0003DMG400001244"/>
</dbReference>
<dbReference type="Proteomes" id="UP000011115">
    <property type="component" value="Unassembled WGS sequence"/>
</dbReference>
<dbReference type="AlphaFoldDB" id="M0ZL66"/>
<name>M0ZL66_SOLTU</name>
<evidence type="ECO:0000313" key="1">
    <source>
        <dbReference type="EnsemblPlants" id="PGSC0003DMT400003139"/>
    </source>
</evidence>
<dbReference type="HOGENOM" id="CLU_2836214_0_0_1"/>
<sequence length="66" mass="7456">MDAYWRYSSGGQQAAVLPALTPLVAKRPRNKYGYKFDHHEYDSVHLMLQFARNPCVRSGGGNRGIC</sequence>
<reference evidence="2" key="1">
    <citation type="journal article" date="2011" name="Nature">
        <title>Genome sequence and analysis of the tuber crop potato.</title>
        <authorList>
            <consortium name="The Potato Genome Sequencing Consortium"/>
        </authorList>
    </citation>
    <scope>NUCLEOTIDE SEQUENCE [LARGE SCALE GENOMIC DNA]</scope>
    <source>
        <strain evidence="2">cv. DM1-3 516 R44</strain>
    </source>
</reference>
<evidence type="ECO:0000313" key="2">
    <source>
        <dbReference type="Proteomes" id="UP000011115"/>
    </source>
</evidence>
<keyword evidence="2" id="KW-1185">Reference proteome</keyword>
<dbReference type="EnsemblPlants" id="PGSC0003DMT400003139">
    <property type="protein sequence ID" value="PGSC0003DMT400003139"/>
    <property type="gene ID" value="PGSC0003DMG400001244"/>
</dbReference>